<dbReference type="Gene3D" id="3.30.1330.60">
    <property type="entry name" value="OmpA-like domain"/>
    <property type="match status" value="1"/>
</dbReference>
<organism evidence="7 8">
    <name type="scientific">Luteimonas galliterrae</name>
    <dbReference type="NCBI Taxonomy" id="2940486"/>
    <lineage>
        <taxon>Bacteria</taxon>
        <taxon>Pseudomonadati</taxon>
        <taxon>Pseudomonadota</taxon>
        <taxon>Gammaproteobacteria</taxon>
        <taxon>Lysobacterales</taxon>
        <taxon>Lysobacteraceae</taxon>
        <taxon>Luteimonas</taxon>
    </lineage>
</organism>
<evidence type="ECO:0000259" key="6">
    <source>
        <dbReference type="PROSITE" id="PS51123"/>
    </source>
</evidence>
<evidence type="ECO:0000256" key="4">
    <source>
        <dbReference type="SAM" id="MobiDB-lite"/>
    </source>
</evidence>
<dbReference type="PANTHER" id="PTHR30329:SF20">
    <property type="entry name" value="EXPORTED PROTEIN"/>
    <property type="match status" value="1"/>
</dbReference>
<comment type="subcellular location">
    <subcellularLocation>
        <location evidence="1">Cell outer membrane</location>
    </subcellularLocation>
</comment>
<evidence type="ECO:0000313" key="8">
    <source>
        <dbReference type="Proteomes" id="UP001431217"/>
    </source>
</evidence>
<dbReference type="RefSeq" id="WP_249475369.1">
    <property type="nucleotide sequence ID" value="NZ_JAMBEP010000003.1"/>
</dbReference>
<dbReference type="SUPFAM" id="SSF103088">
    <property type="entry name" value="OmpA-like"/>
    <property type="match status" value="1"/>
</dbReference>
<evidence type="ECO:0000256" key="1">
    <source>
        <dbReference type="ARBA" id="ARBA00004442"/>
    </source>
</evidence>
<dbReference type="InterPro" id="IPR006664">
    <property type="entry name" value="OMP_bac"/>
</dbReference>
<evidence type="ECO:0000313" key="7">
    <source>
        <dbReference type="EMBL" id="MCL1635646.1"/>
    </source>
</evidence>
<dbReference type="EMBL" id="JAMBEP010000003">
    <property type="protein sequence ID" value="MCL1635646.1"/>
    <property type="molecule type" value="Genomic_DNA"/>
</dbReference>
<dbReference type="Pfam" id="PF00691">
    <property type="entry name" value="OmpA"/>
    <property type="match status" value="1"/>
</dbReference>
<keyword evidence="8" id="KW-1185">Reference proteome</keyword>
<feature type="chain" id="PRO_5045445863" evidence="5">
    <location>
        <begin position="25"/>
        <end position="367"/>
    </location>
</feature>
<evidence type="ECO:0000256" key="3">
    <source>
        <dbReference type="PROSITE-ProRule" id="PRU00473"/>
    </source>
</evidence>
<dbReference type="InterPro" id="IPR036737">
    <property type="entry name" value="OmpA-like_sf"/>
</dbReference>
<reference evidence="7 8" key="1">
    <citation type="submission" date="2022-05" db="EMBL/GenBank/DDBJ databases">
        <title>Luteimonas sp. SX5, whole genome shotgun sequencing project.</title>
        <authorList>
            <person name="Zhao G."/>
            <person name="Shen L."/>
        </authorList>
    </citation>
    <scope>NUCLEOTIDE SEQUENCE [LARGE SCALE GENOMIC DNA]</scope>
    <source>
        <strain evidence="7 8">SX5</strain>
    </source>
</reference>
<dbReference type="PANTHER" id="PTHR30329">
    <property type="entry name" value="STATOR ELEMENT OF FLAGELLAR MOTOR COMPLEX"/>
    <property type="match status" value="1"/>
</dbReference>
<evidence type="ECO:0000256" key="5">
    <source>
        <dbReference type="SAM" id="SignalP"/>
    </source>
</evidence>
<dbReference type="InterPro" id="IPR006665">
    <property type="entry name" value="OmpA-like"/>
</dbReference>
<dbReference type="PROSITE" id="PS51123">
    <property type="entry name" value="OMPA_2"/>
    <property type="match status" value="1"/>
</dbReference>
<accession>A0ABT0ML95</accession>
<feature type="compositionally biased region" description="Basic and acidic residues" evidence="4">
    <location>
        <begin position="352"/>
        <end position="367"/>
    </location>
</feature>
<dbReference type="Proteomes" id="UP001431217">
    <property type="component" value="Unassembled WGS sequence"/>
</dbReference>
<keyword evidence="5" id="KW-0732">Signal</keyword>
<protein>
    <submittedName>
        <fullName evidence="7">OmpA family protein</fullName>
    </submittedName>
</protein>
<evidence type="ECO:0000256" key="2">
    <source>
        <dbReference type="ARBA" id="ARBA00023136"/>
    </source>
</evidence>
<gene>
    <name evidence="7" type="ORF">M2650_13540</name>
</gene>
<feature type="signal peptide" evidence="5">
    <location>
        <begin position="1"/>
        <end position="24"/>
    </location>
</feature>
<dbReference type="InterPro" id="IPR050330">
    <property type="entry name" value="Bact_OuterMem_StrucFunc"/>
</dbReference>
<keyword evidence="2 3" id="KW-0472">Membrane</keyword>
<feature type="domain" description="OmpA-like" evidence="6">
    <location>
        <begin position="252"/>
        <end position="367"/>
    </location>
</feature>
<proteinExistence type="predicted"/>
<dbReference type="PROSITE" id="PS51257">
    <property type="entry name" value="PROKAR_LIPOPROTEIN"/>
    <property type="match status" value="1"/>
</dbReference>
<feature type="compositionally biased region" description="Low complexity" evidence="4">
    <location>
        <begin position="30"/>
        <end position="80"/>
    </location>
</feature>
<dbReference type="PRINTS" id="PR01021">
    <property type="entry name" value="OMPADOMAIN"/>
</dbReference>
<feature type="region of interest" description="Disordered" evidence="4">
    <location>
        <begin position="338"/>
        <end position="367"/>
    </location>
</feature>
<feature type="region of interest" description="Disordered" evidence="4">
    <location>
        <begin position="30"/>
        <end position="84"/>
    </location>
</feature>
<comment type="caution">
    <text evidence="7">The sequence shown here is derived from an EMBL/GenBank/DDBJ whole genome shotgun (WGS) entry which is preliminary data.</text>
</comment>
<name>A0ABT0ML95_9GAMM</name>
<sequence>MRTRVLLLSAFVLLWLSACRSENADAAQGASLAAPSPPADASAATPDAVATGAVPSTPPAAEAEPEAAPAPQAPAEFDPANVPESSASLPPFPFFKEPEGLVSTLADKDRRKNFDREHMIAGDKVVAVEGKVFRDRFQLTNPEQREYSEIEFHRNYANAIAELGGAEVSRVQYTHKVNEAFGGRAAVDKHYHGTCASDGCENHTYLIRQGDKEYWIQVSTGAIPLHGELVVLEKQAMASKLAFLDAAAMKKKLDADGRVALYVNFDTDKATLRPDAAPVVEEIAKLLQADPALKLSIDGHTDSTGTAERNRTLSKERAEAVRAALVAKGIAAERLTAQGFGPDKPLADNDSEAGRAKNRRVELVKQS</sequence>
<dbReference type="CDD" id="cd07185">
    <property type="entry name" value="OmpA_C-like"/>
    <property type="match status" value="1"/>
</dbReference>